<dbReference type="EMBL" id="GL376558">
    <property type="status" value="NOT_ANNOTATED_CDS"/>
    <property type="molecule type" value="Genomic_DNA"/>
</dbReference>
<dbReference type="PROSITE" id="PS50195">
    <property type="entry name" value="PX"/>
    <property type="match status" value="1"/>
</dbReference>
<dbReference type="InParanoid" id="K3WUY6"/>
<dbReference type="VEuPathDB" id="FungiDB:PYU1_G008765"/>
<feature type="compositionally biased region" description="Low complexity" evidence="1">
    <location>
        <begin position="35"/>
        <end position="54"/>
    </location>
</feature>
<dbReference type="EnsemblProtists" id="PYU1_T008783">
    <property type="protein sequence ID" value="PYU1_T008783"/>
    <property type="gene ID" value="PYU1_G008765"/>
</dbReference>
<dbReference type="Gene3D" id="3.30.1520.10">
    <property type="entry name" value="Phox-like domain"/>
    <property type="match status" value="1"/>
</dbReference>
<dbReference type="HOGENOM" id="CLU_1010010_0_0_1"/>
<organism evidence="3 4">
    <name type="scientific">Globisporangium ultimum (strain ATCC 200006 / CBS 805.95 / DAOM BR144)</name>
    <name type="common">Pythium ultimum</name>
    <dbReference type="NCBI Taxonomy" id="431595"/>
    <lineage>
        <taxon>Eukaryota</taxon>
        <taxon>Sar</taxon>
        <taxon>Stramenopiles</taxon>
        <taxon>Oomycota</taxon>
        <taxon>Peronosporomycetes</taxon>
        <taxon>Pythiales</taxon>
        <taxon>Pythiaceae</taxon>
        <taxon>Globisporangium</taxon>
    </lineage>
</organism>
<evidence type="ECO:0000256" key="1">
    <source>
        <dbReference type="SAM" id="MobiDB-lite"/>
    </source>
</evidence>
<keyword evidence="4" id="KW-1185">Reference proteome</keyword>
<reference evidence="4" key="1">
    <citation type="journal article" date="2010" name="Genome Biol.">
        <title>Genome sequence of the necrotrophic plant pathogen Pythium ultimum reveals original pathogenicity mechanisms and effector repertoire.</title>
        <authorList>
            <person name="Levesque C.A."/>
            <person name="Brouwer H."/>
            <person name="Cano L."/>
            <person name="Hamilton J.P."/>
            <person name="Holt C."/>
            <person name="Huitema E."/>
            <person name="Raffaele S."/>
            <person name="Robideau G.P."/>
            <person name="Thines M."/>
            <person name="Win J."/>
            <person name="Zerillo M.M."/>
            <person name="Beakes G.W."/>
            <person name="Boore J.L."/>
            <person name="Busam D."/>
            <person name="Dumas B."/>
            <person name="Ferriera S."/>
            <person name="Fuerstenberg S.I."/>
            <person name="Gachon C.M."/>
            <person name="Gaulin E."/>
            <person name="Govers F."/>
            <person name="Grenville-Briggs L."/>
            <person name="Horner N."/>
            <person name="Hostetler J."/>
            <person name="Jiang R.H."/>
            <person name="Johnson J."/>
            <person name="Krajaejun T."/>
            <person name="Lin H."/>
            <person name="Meijer H.J."/>
            <person name="Moore B."/>
            <person name="Morris P."/>
            <person name="Phuntmart V."/>
            <person name="Puiu D."/>
            <person name="Shetty J."/>
            <person name="Stajich J.E."/>
            <person name="Tripathy S."/>
            <person name="Wawra S."/>
            <person name="van West P."/>
            <person name="Whitty B.R."/>
            <person name="Coutinho P.M."/>
            <person name="Henrissat B."/>
            <person name="Martin F."/>
            <person name="Thomas P.D."/>
            <person name="Tyler B.M."/>
            <person name="De Vries R.P."/>
            <person name="Kamoun S."/>
            <person name="Yandell M."/>
            <person name="Tisserat N."/>
            <person name="Buell C.R."/>
        </authorList>
    </citation>
    <scope>NUCLEOTIDE SEQUENCE</scope>
    <source>
        <strain evidence="4">DAOM:BR144</strain>
    </source>
</reference>
<dbReference type="GO" id="GO:0035091">
    <property type="term" value="F:phosphatidylinositol binding"/>
    <property type="evidence" value="ECO:0007669"/>
    <property type="project" value="InterPro"/>
</dbReference>
<evidence type="ECO:0000313" key="4">
    <source>
        <dbReference type="Proteomes" id="UP000019132"/>
    </source>
</evidence>
<dbReference type="Proteomes" id="UP000019132">
    <property type="component" value="Unassembled WGS sequence"/>
</dbReference>
<evidence type="ECO:0000259" key="2">
    <source>
        <dbReference type="PROSITE" id="PS50195"/>
    </source>
</evidence>
<dbReference type="SUPFAM" id="SSF64268">
    <property type="entry name" value="PX domain"/>
    <property type="match status" value="1"/>
</dbReference>
<dbReference type="Pfam" id="PF00787">
    <property type="entry name" value="PX"/>
    <property type="match status" value="1"/>
</dbReference>
<dbReference type="STRING" id="431595.K3WUY6"/>
<protein>
    <recommendedName>
        <fullName evidence="2">PX domain-containing protein</fullName>
    </recommendedName>
</protein>
<name>K3WUY6_GLOUD</name>
<sequence>MWHNGRDDMENRTIQHVHLLEPPPPAAQQHYVHSIRTSSVSERSSFSEAPSSTSTVTTSMFGWDHAPPVKSESHSVHSNGPYDAMRPHEEVSPVYFTSVQVVNSRLSYSLQGRRFVEYELQINTTSPHGTGGVLYAWHRYSMFRSLAATLQMQIQIQMEESNDGYYRRYSLPKLPSKKIFGNFSDATIHDRIVKLNQFLYAACVAEHLEWGILVDEDLCVFKQPSSSSVVGASTIGSTRDSLMSTASTASLSPTRRLTMKSFSFRRGSRGSSTPGY</sequence>
<dbReference type="InterPro" id="IPR001683">
    <property type="entry name" value="PX_dom"/>
</dbReference>
<feature type="domain" description="PX" evidence="2">
    <location>
        <begin position="96"/>
        <end position="229"/>
    </location>
</feature>
<dbReference type="AlphaFoldDB" id="K3WUY6"/>
<dbReference type="CDD" id="cd06093">
    <property type="entry name" value="PX_domain"/>
    <property type="match status" value="1"/>
</dbReference>
<evidence type="ECO:0000313" key="3">
    <source>
        <dbReference type="EnsemblProtists" id="PYU1_T008783"/>
    </source>
</evidence>
<accession>K3WUY6</accession>
<dbReference type="eggNOG" id="KOG0160">
    <property type="taxonomic scope" value="Eukaryota"/>
</dbReference>
<feature type="region of interest" description="Disordered" evidence="1">
    <location>
        <begin position="35"/>
        <end position="59"/>
    </location>
</feature>
<dbReference type="InterPro" id="IPR036871">
    <property type="entry name" value="PX_dom_sf"/>
</dbReference>
<reference evidence="4" key="2">
    <citation type="submission" date="2010-04" db="EMBL/GenBank/DDBJ databases">
        <authorList>
            <person name="Buell R."/>
            <person name="Hamilton J."/>
            <person name="Hostetler J."/>
        </authorList>
    </citation>
    <scope>NUCLEOTIDE SEQUENCE [LARGE SCALE GENOMIC DNA]</scope>
    <source>
        <strain evidence="4">DAOM:BR144</strain>
    </source>
</reference>
<reference evidence="3" key="3">
    <citation type="submission" date="2015-02" db="UniProtKB">
        <authorList>
            <consortium name="EnsemblProtists"/>
        </authorList>
    </citation>
    <scope>IDENTIFICATION</scope>
    <source>
        <strain evidence="3">DAOM BR144</strain>
    </source>
</reference>
<proteinExistence type="predicted"/>